<dbReference type="InterPro" id="IPR016197">
    <property type="entry name" value="Chromo-like_dom_sf"/>
</dbReference>
<feature type="compositionally biased region" description="Basic and acidic residues" evidence="5">
    <location>
        <begin position="605"/>
        <end position="617"/>
    </location>
</feature>
<dbReference type="Pfam" id="PF00385">
    <property type="entry name" value="Chromo"/>
    <property type="match status" value="1"/>
</dbReference>
<reference evidence="8" key="1">
    <citation type="submission" date="2022-06" db="EMBL/GenBank/DDBJ databases">
        <title>Complete genome sequences of two strains of the flax pathogen Septoria linicola.</title>
        <authorList>
            <person name="Lapalu N."/>
            <person name="Simon A."/>
            <person name="Demenou B."/>
            <person name="Paumier D."/>
            <person name="Guillot M.-P."/>
            <person name="Gout L."/>
            <person name="Valade R."/>
        </authorList>
    </citation>
    <scope>NUCLEOTIDE SEQUENCE</scope>
    <source>
        <strain evidence="8">SE15195</strain>
    </source>
</reference>
<dbReference type="Pfam" id="PF00642">
    <property type="entry name" value="zf-CCCH"/>
    <property type="match status" value="1"/>
</dbReference>
<dbReference type="Proteomes" id="UP001056384">
    <property type="component" value="Chromosome 2"/>
</dbReference>
<dbReference type="AlphaFoldDB" id="A0A9Q9AN72"/>
<keyword evidence="3" id="KW-0539">Nucleus</keyword>
<dbReference type="GO" id="GO:0006338">
    <property type="term" value="P:chromatin remodeling"/>
    <property type="evidence" value="ECO:0007669"/>
    <property type="project" value="UniProtKB-ARBA"/>
</dbReference>
<feature type="compositionally biased region" description="Basic and acidic residues" evidence="5">
    <location>
        <begin position="267"/>
        <end position="287"/>
    </location>
</feature>
<comment type="subunit">
    <text evidence="2">Component of the NuA4 histone acetyltransferase complex.</text>
</comment>
<dbReference type="GO" id="GO:0008270">
    <property type="term" value="F:zinc ion binding"/>
    <property type="evidence" value="ECO:0007669"/>
    <property type="project" value="UniProtKB-KW"/>
</dbReference>
<dbReference type="SUPFAM" id="SSF54160">
    <property type="entry name" value="Chromo domain-like"/>
    <property type="match status" value="1"/>
</dbReference>
<dbReference type="SMART" id="SM00298">
    <property type="entry name" value="CHROMO"/>
    <property type="match status" value="1"/>
</dbReference>
<dbReference type="Gene3D" id="4.10.1000.10">
    <property type="entry name" value="Zinc finger, CCCH-type"/>
    <property type="match status" value="1"/>
</dbReference>
<name>A0A9Q9AN72_9PEZI</name>
<dbReference type="InterPro" id="IPR000571">
    <property type="entry name" value="Znf_CCCH"/>
</dbReference>
<evidence type="ECO:0000256" key="5">
    <source>
        <dbReference type="SAM" id="MobiDB-lite"/>
    </source>
</evidence>
<keyword evidence="4" id="KW-0863">Zinc-finger</keyword>
<organism evidence="8 9">
    <name type="scientific">Septoria linicola</name>
    <dbReference type="NCBI Taxonomy" id="215465"/>
    <lineage>
        <taxon>Eukaryota</taxon>
        <taxon>Fungi</taxon>
        <taxon>Dikarya</taxon>
        <taxon>Ascomycota</taxon>
        <taxon>Pezizomycotina</taxon>
        <taxon>Dothideomycetes</taxon>
        <taxon>Dothideomycetidae</taxon>
        <taxon>Mycosphaerellales</taxon>
        <taxon>Mycosphaerellaceae</taxon>
        <taxon>Septoria</taxon>
    </lineage>
</organism>
<comment type="subcellular location">
    <subcellularLocation>
        <location evidence="1">Nucleus</location>
    </subcellularLocation>
</comment>
<evidence type="ECO:0000259" key="7">
    <source>
        <dbReference type="PROSITE" id="PS50103"/>
    </source>
</evidence>
<feature type="zinc finger region" description="C3H1-type" evidence="4">
    <location>
        <begin position="620"/>
        <end position="648"/>
    </location>
</feature>
<feature type="compositionally biased region" description="Basic and acidic residues" evidence="5">
    <location>
        <begin position="232"/>
        <end position="243"/>
    </location>
</feature>
<keyword evidence="4" id="KW-0862">Zinc</keyword>
<feature type="region of interest" description="Disordered" evidence="5">
    <location>
        <begin position="598"/>
        <end position="617"/>
    </location>
</feature>
<evidence type="ECO:0000259" key="6">
    <source>
        <dbReference type="PROSITE" id="PS50013"/>
    </source>
</evidence>
<feature type="domain" description="C3H1-type" evidence="7">
    <location>
        <begin position="473"/>
        <end position="501"/>
    </location>
</feature>
<feature type="region of interest" description="Disordered" evidence="5">
    <location>
        <begin position="1"/>
        <end position="24"/>
    </location>
</feature>
<feature type="zinc finger region" description="C3H1-type" evidence="4">
    <location>
        <begin position="526"/>
        <end position="554"/>
    </location>
</feature>
<dbReference type="InterPro" id="IPR023780">
    <property type="entry name" value="Chromo_domain"/>
</dbReference>
<feature type="zinc finger region" description="C3H1-type" evidence="4">
    <location>
        <begin position="473"/>
        <end position="501"/>
    </location>
</feature>
<feature type="domain" description="C3H1-type" evidence="7">
    <location>
        <begin position="526"/>
        <end position="554"/>
    </location>
</feature>
<dbReference type="SMART" id="SM00356">
    <property type="entry name" value="ZnF_C3H1"/>
    <property type="match status" value="3"/>
</dbReference>
<evidence type="ECO:0000256" key="4">
    <source>
        <dbReference type="PROSITE-ProRule" id="PRU00723"/>
    </source>
</evidence>
<dbReference type="GO" id="GO:0005634">
    <property type="term" value="C:nucleus"/>
    <property type="evidence" value="ECO:0007669"/>
    <property type="project" value="UniProtKB-SubCell"/>
</dbReference>
<accession>A0A9Q9AN72</accession>
<feature type="domain" description="Chromo" evidence="6">
    <location>
        <begin position="30"/>
        <end position="88"/>
    </location>
</feature>
<dbReference type="PROSITE" id="PS00598">
    <property type="entry name" value="CHROMO_1"/>
    <property type="match status" value="1"/>
</dbReference>
<keyword evidence="4" id="KW-0479">Metal-binding</keyword>
<dbReference type="EMBL" id="CP099419">
    <property type="protein sequence ID" value="USW49510.1"/>
    <property type="molecule type" value="Genomic_DNA"/>
</dbReference>
<evidence type="ECO:0000256" key="2">
    <source>
        <dbReference type="ARBA" id="ARBA00011353"/>
    </source>
</evidence>
<dbReference type="PROSITE" id="PS50103">
    <property type="entry name" value="ZF_C3H1"/>
    <property type="match status" value="3"/>
</dbReference>
<dbReference type="PROSITE" id="PS50013">
    <property type="entry name" value="CHROMO_2"/>
    <property type="match status" value="1"/>
</dbReference>
<feature type="region of interest" description="Disordered" evidence="5">
    <location>
        <begin position="80"/>
        <end position="345"/>
    </location>
</feature>
<evidence type="ECO:0000256" key="1">
    <source>
        <dbReference type="ARBA" id="ARBA00004123"/>
    </source>
</evidence>
<evidence type="ECO:0000256" key="3">
    <source>
        <dbReference type="ARBA" id="ARBA00023242"/>
    </source>
</evidence>
<feature type="compositionally biased region" description="Acidic residues" evidence="5">
    <location>
        <begin position="143"/>
        <end position="158"/>
    </location>
</feature>
<dbReference type="InterPro" id="IPR000953">
    <property type="entry name" value="Chromo/chromo_shadow_dom"/>
</dbReference>
<sequence>MASNLFLDSDSDQDSIKTDYTTQDDEDTLYDIEEILDHNKEKDEYLIKWAGYPLQEATWEPRDGLPEDGSEIWQQWEKEQKAVKQGKPPHFDREEYSRLWTKHRAYKNERRARRNAKRRKKNLSTRPDTIEQELEEAILAQASEEDGTEAEDDSDDEPIVSRKASSRSTAQQQTPRKGVAQKLQPARAKPRDNSPSSDESSESSADSSGDPPMDIPEARKRRKLSPTRPTRLAKERTKVKVSEKQVQPAAAPLARKEQPPSPSCPKSTEREPRESGQSRKSQLEHVQRVPKIPKQPQSGAARKSAPSSVAPIGQAPRAKKSGNIMSNWDADKQKRKRVPAAGSLSMDTGHAPRFYNLAMQNAVQKHTNREAAPDINALNVVDPKTGKIVQTSRVAVPAASAGRHTVTDPLSTVRAASISSAYARRSPPRDSRTREPVTTSSAGPAPATVAFDNVDLRQTSVATDLTVSSTTRREQRGVCRYWLKGTCRFSAQDCSDAHSNTIGDETNIAGAAAARLRIPPRGWSYNPSLLTCYFFRTSGNCTRGSTCRFAHHDTGFDAPPPKVTIEDVRASQAARARRLTSQAESASAAVAAQKTPAGNIAPMSRDPEVVRTTDDGRSLQPNKLTCRFWRTRGNCSKGDICDFAHWDTGLDAAPPGVFKKKSRAASGPAASFVAPNSNTVPLGDRRMTVQELPDELMFAEPSYSEPIKPLPVLTNVRRASIVMSPGELPASPVHGERNETTKSADADIPLWSSRAESTDFVTKSGILKLYHQGSERPYSVRVRLEVLGERAFSRLVGEDPVLQVKEAILSSDVQATLWDVLKHSPEAIAGSVRLDVADEHELSGLAEFCKLHSCGLLASVDGYNALILVYPSGGEGWSFLDAPSLPQSSGVALRMCVFNSSPDTRSHLRPMRALPGSIMGPSATTVGKDLAQLHPGLILPKGSEAVFLMIPPAHTIELEVYRQIFSGMKRKVYHSGKAGAWAHFRRKHLKSGVILVHSSVPLCQIPGLHDIASGGPAAFFMTGIERTSSTFESRGALSRCTRILAQGAAILLTDDLITYHPDDATKIIQNFLDAHIPKPVGGENNKIVARPGLKQFLMDKIERGRMDERYVRLYGAVCDLCPPEDQEEDSDNPSSAANLVSIEPELLPSLAGLWEQDEFASTDLVVDWFAGWAELKVTSFRRFVVCHQARDTSAGATDGESAKGDTRHDIDPRGWARKYQHIGVLSPSKLIEKFYKSMKPHQSVRRWVS</sequence>
<gene>
    <name evidence="8" type="ORF">Slin15195_G028290</name>
</gene>
<feature type="compositionally biased region" description="Polar residues" evidence="5">
    <location>
        <begin position="166"/>
        <end position="175"/>
    </location>
</feature>
<proteinExistence type="predicted"/>
<keyword evidence="9" id="KW-1185">Reference proteome</keyword>
<dbReference type="CDD" id="cd00024">
    <property type="entry name" value="CD_CSD"/>
    <property type="match status" value="1"/>
</dbReference>
<dbReference type="InterPro" id="IPR023779">
    <property type="entry name" value="Chromodomain_CS"/>
</dbReference>
<feature type="compositionally biased region" description="Low complexity" evidence="5">
    <location>
        <begin position="194"/>
        <end position="212"/>
    </location>
</feature>
<feature type="domain" description="C3H1-type" evidence="7">
    <location>
        <begin position="620"/>
        <end position="648"/>
    </location>
</feature>
<dbReference type="Gene3D" id="2.40.50.40">
    <property type="match status" value="1"/>
</dbReference>
<evidence type="ECO:0000313" key="9">
    <source>
        <dbReference type="Proteomes" id="UP001056384"/>
    </source>
</evidence>
<feature type="region of interest" description="Disordered" evidence="5">
    <location>
        <begin position="418"/>
        <end position="446"/>
    </location>
</feature>
<feature type="compositionally biased region" description="Basic residues" evidence="5">
    <location>
        <begin position="100"/>
        <end position="123"/>
    </location>
</feature>
<protein>
    <submittedName>
        <fullName evidence="8">RNA-binding protein ZFP36</fullName>
    </submittedName>
</protein>
<evidence type="ECO:0000313" key="8">
    <source>
        <dbReference type="EMBL" id="USW49510.1"/>
    </source>
</evidence>